<proteinExistence type="inferred from homology"/>
<feature type="transmembrane region" description="Helical" evidence="8">
    <location>
        <begin position="387"/>
        <end position="407"/>
    </location>
</feature>
<evidence type="ECO:0000313" key="10">
    <source>
        <dbReference type="EMBL" id="GGR14092.1"/>
    </source>
</evidence>
<evidence type="ECO:0000259" key="9">
    <source>
        <dbReference type="PROSITE" id="PS50156"/>
    </source>
</evidence>
<evidence type="ECO:0000256" key="7">
    <source>
        <dbReference type="SAM" id="MobiDB-lite"/>
    </source>
</evidence>
<keyword evidence="6 8" id="KW-0472">Membrane</keyword>
<dbReference type="EMBL" id="BMSJ01000002">
    <property type="protein sequence ID" value="GGR14092.1"/>
    <property type="molecule type" value="Genomic_DNA"/>
</dbReference>
<comment type="similarity">
    <text evidence="2">Belongs to the resistance-nodulation-cell division (RND) (TC 2.A.6) family. MmpL subfamily.</text>
</comment>
<feature type="transmembrane region" description="Helical" evidence="8">
    <location>
        <begin position="222"/>
        <end position="245"/>
    </location>
</feature>
<reference evidence="10 13" key="1">
    <citation type="journal article" date="2014" name="Int. J. Syst. Evol. Microbiol.">
        <title>Complete genome sequence of Corynebacterium casei LMG S-19264T (=DSM 44701T), isolated from a smear-ripened cheese.</title>
        <authorList>
            <consortium name="US DOE Joint Genome Institute (JGI-PGF)"/>
            <person name="Walter F."/>
            <person name="Albersmeier A."/>
            <person name="Kalinowski J."/>
            <person name="Ruckert C."/>
        </authorList>
    </citation>
    <scope>NUCLEOTIDE SEQUENCE [LARGE SCALE GENOMIC DNA]</scope>
    <source>
        <strain evidence="10 13">JCM 4205</strain>
    </source>
</reference>
<feature type="transmembrane region" description="Helical" evidence="8">
    <location>
        <begin position="296"/>
        <end position="321"/>
    </location>
</feature>
<name>A0AAV4KED8_9ACTN</name>
<dbReference type="InterPro" id="IPR000731">
    <property type="entry name" value="SSD"/>
</dbReference>
<evidence type="ECO:0000256" key="4">
    <source>
        <dbReference type="ARBA" id="ARBA00022692"/>
    </source>
</evidence>
<keyword evidence="4 8" id="KW-0812">Transmembrane</keyword>
<sequence length="756" mass="79127">MIRALTGFSTRRPWRVIVVWAVVGVFVTIMGQALVFRVTHTDSAGFLPAEYDAAAALRIAREEFGAEPDADTVTVLVARRDGRPLEDADRERVEGVARELSATRVEMPWTDEQIRGLSEDYSQAPRVALVTTAPDRSFALLGARLRGNSTDPGMQSVYRVFHDRAEQEFGEVGLRTGFTGGLADVVDRADAEKTTQTVVGLVMVGLIVLINVLVFRSVLAAFVPLFAVSVVGGAATGTVVGAALLTGLELDPGTPGMIGTVLIGIGVDYFLFLLFRFREELRRRPEEHHRLVAADVAGRVGTAVTSAALTIVAAFATLGVATFGQFRVLGPSVAVSVLVMLVASLTLMPALLAVTGRKMFWPSRILSKAERTGPAARTGELVARRPLLVLVASVALLGALAVGTVGVRMDFGTGGTPHDTAAAATAREISDALPAGVSDPTTVYVTADDGRTLDPAGLDVLRRALSGVAGVGEVAAPVLDADRTAARLDAYLTVDAQSQRARDLVTGPVRQAVREATPTGTSAHVGGTAAVFADVATAVDRDLRTVFPVAAALIALILVVLLRSLAAPVVLMLSVGLCFAATFGASALVFQHIGGEPGVNFVLPLVLFLFVVALGTDYNILVSDRLREEMAHGGPARAAVARAVRHTAPAVATAGVVLAASFGSLAVNADASTRQLGFATALGILLSSFVLSLLLVPAAAALLGRGMWWPVRGARSRDDGARPADGWDAGPLAPHDGEEPLRSRPLADCSRKLNRT</sequence>
<organism evidence="10 13">
    <name type="scientific">Streptomyces cinereoruber</name>
    <dbReference type="NCBI Taxonomy" id="67260"/>
    <lineage>
        <taxon>Bacteria</taxon>
        <taxon>Bacillati</taxon>
        <taxon>Actinomycetota</taxon>
        <taxon>Actinomycetes</taxon>
        <taxon>Kitasatosporales</taxon>
        <taxon>Streptomycetaceae</taxon>
        <taxon>Streptomyces</taxon>
    </lineage>
</organism>
<evidence type="ECO:0000256" key="6">
    <source>
        <dbReference type="ARBA" id="ARBA00023136"/>
    </source>
</evidence>
<feature type="transmembrane region" description="Helical" evidence="8">
    <location>
        <begin position="643"/>
        <end position="666"/>
    </location>
</feature>
<evidence type="ECO:0000313" key="13">
    <source>
        <dbReference type="Proteomes" id="UP000642014"/>
    </source>
</evidence>
<reference evidence="11 12" key="2">
    <citation type="submission" date="2017-09" db="EMBL/GenBank/DDBJ databases">
        <authorList>
            <person name="Lee N."/>
            <person name="Cho B.-K."/>
        </authorList>
    </citation>
    <scope>NUCLEOTIDE SEQUENCE [LARGE SCALE GENOMIC DNA]</scope>
    <source>
        <strain evidence="11 12">ATCC 19740</strain>
    </source>
</reference>
<evidence type="ECO:0000256" key="8">
    <source>
        <dbReference type="SAM" id="Phobius"/>
    </source>
</evidence>
<feature type="transmembrane region" description="Helical" evidence="8">
    <location>
        <begin position="257"/>
        <end position="275"/>
    </location>
</feature>
<dbReference type="PANTHER" id="PTHR33406">
    <property type="entry name" value="MEMBRANE PROTEIN MJ1562-RELATED"/>
    <property type="match status" value="1"/>
</dbReference>
<feature type="transmembrane region" description="Helical" evidence="8">
    <location>
        <begin position="545"/>
        <end position="562"/>
    </location>
</feature>
<accession>A0AAV4KED8</accession>
<dbReference type="Pfam" id="PF03176">
    <property type="entry name" value="MMPL"/>
    <property type="match status" value="2"/>
</dbReference>
<dbReference type="GeneID" id="95457947"/>
<evidence type="ECO:0000256" key="1">
    <source>
        <dbReference type="ARBA" id="ARBA00004651"/>
    </source>
</evidence>
<dbReference type="EMBL" id="CP023693">
    <property type="protein sequence ID" value="QEV35838.1"/>
    <property type="molecule type" value="Genomic_DNA"/>
</dbReference>
<feature type="transmembrane region" description="Helical" evidence="8">
    <location>
        <begin position="678"/>
        <end position="703"/>
    </location>
</feature>
<feature type="domain" description="SSD" evidence="9">
    <location>
        <begin position="240"/>
        <end position="354"/>
    </location>
</feature>
<dbReference type="SUPFAM" id="SSF82866">
    <property type="entry name" value="Multidrug efflux transporter AcrB transmembrane domain"/>
    <property type="match status" value="2"/>
</dbReference>
<feature type="transmembrane region" description="Helical" evidence="8">
    <location>
        <begin position="333"/>
        <end position="354"/>
    </location>
</feature>
<protein>
    <submittedName>
        <fullName evidence="11">MMPL family transporter</fullName>
    </submittedName>
    <submittedName>
        <fullName evidence="10">Membrane protein</fullName>
    </submittedName>
</protein>
<dbReference type="InterPro" id="IPR050545">
    <property type="entry name" value="Mycobact_MmpL"/>
</dbReference>
<feature type="transmembrane region" description="Helical" evidence="8">
    <location>
        <begin position="16"/>
        <end position="36"/>
    </location>
</feature>
<evidence type="ECO:0000313" key="12">
    <source>
        <dbReference type="Proteomes" id="UP000326029"/>
    </source>
</evidence>
<dbReference type="RefSeq" id="WP_152371105.1">
    <property type="nucleotide sequence ID" value="NZ_BMSJ01000002.1"/>
</dbReference>
<dbReference type="Gene3D" id="1.20.1640.10">
    <property type="entry name" value="Multidrug efflux transporter AcrB transmembrane domain"/>
    <property type="match status" value="2"/>
</dbReference>
<feature type="transmembrane region" description="Helical" evidence="8">
    <location>
        <begin position="198"/>
        <end position="215"/>
    </location>
</feature>
<feature type="region of interest" description="Disordered" evidence="7">
    <location>
        <begin position="718"/>
        <end position="756"/>
    </location>
</feature>
<dbReference type="PANTHER" id="PTHR33406:SF6">
    <property type="entry name" value="MEMBRANE PROTEIN YDGH-RELATED"/>
    <property type="match status" value="1"/>
</dbReference>
<reference evidence="10" key="3">
    <citation type="submission" date="2023-08" db="EMBL/GenBank/DDBJ databases">
        <authorList>
            <person name="Sun Q."/>
            <person name="Ohkuma M."/>
        </authorList>
    </citation>
    <scope>NUCLEOTIDE SEQUENCE</scope>
    <source>
        <strain evidence="10">JCM 4205</strain>
    </source>
</reference>
<evidence type="ECO:0000313" key="11">
    <source>
        <dbReference type="EMBL" id="QEV35838.1"/>
    </source>
</evidence>
<evidence type="ECO:0000256" key="5">
    <source>
        <dbReference type="ARBA" id="ARBA00022989"/>
    </source>
</evidence>
<comment type="subcellular location">
    <subcellularLocation>
        <location evidence="1">Cell membrane</location>
        <topology evidence="1">Multi-pass membrane protein</topology>
    </subcellularLocation>
</comment>
<evidence type="ECO:0000256" key="3">
    <source>
        <dbReference type="ARBA" id="ARBA00022475"/>
    </source>
</evidence>
<dbReference type="InterPro" id="IPR004869">
    <property type="entry name" value="MMPL_dom"/>
</dbReference>
<keyword evidence="5 8" id="KW-1133">Transmembrane helix</keyword>
<gene>
    <name evidence="11" type="ORF">CP977_29750</name>
    <name evidence="10" type="ORF">GCM10010497_15310</name>
</gene>
<evidence type="ECO:0000256" key="2">
    <source>
        <dbReference type="ARBA" id="ARBA00010157"/>
    </source>
</evidence>
<feature type="transmembrane region" description="Helical" evidence="8">
    <location>
        <begin position="569"/>
        <end position="589"/>
    </location>
</feature>
<dbReference type="Proteomes" id="UP000642014">
    <property type="component" value="Unassembled WGS sequence"/>
</dbReference>
<keyword evidence="3" id="KW-1003">Cell membrane</keyword>
<dbReference type="AlphaFoldDB" id="A0AAV4KED8"/>
<feature type="transmembrane region" description="Helical" evidence="8">
    <location>
        <begin position="601"/>
        <end position="622"/>
    </location>
</feature>
<dbReference type="GO" id="GO:0005886">
    <property type="term" value="C:plasma membrane"/>
    <property type="evidence" value="ECO:0007669"/>
    <property type="project" value="UniProtKB-SubCell"/>
</dbReference>
<keyword evidence="12" id="KW-1185">Reference proteome</keyword>
<dbReference type="PROSITE" id="PS50156">
    <property type="entry name" value="SSD"/>
    <property type="match status" value="1"/>
</dbReference>
<dbReference type="Proteomes" id="UP000326029">
    <property type="component" value="Chromosome"/>
</dbReference>